<dbReference type="AlphaFoldDB" id="A0A0F9BQN3"/>
<feature type="transmembrane region" description="Helical" evidence="1">
    <location>
        <begin position="25"/>
        <end position="45"/>
    </location>
</feature>
<keyword evidence="1" id="KW-0812">Transmembrane</keyword>
<reference evidence="2" key="1">
    <citation type="journal article" date="2015" name="Nature">
        <title>Complex archaea that bridge the gap between prokaryotes and eukaryotes.</title>
        <authorList>
            <person name="Spang A."/>
            <person name="Saw J.H."/>
            <person name="Jorgensen S.L."/>
            <person name="Zaremba-Niedzwiedzka K."/>
            <person name="Martijn J."/>
            <person name="Lind A.E."/>
            <person name="van Eijk R."/>
            <person name="Schleper C."/>
            <person name="Guy L."/>
            <person name="Ettema T.J."/>
        </authorList>
    </citation>
    <scope>NUCLEOTIDE SEQUENCE</scope>
</reference>
<proteinExistence type="predicted"/>
<protein>
    <submittedName>
        <fullName evidence="2">Uncharacterized protein</fullName>
    </submittedName>
</protein>
<sequence>MEILLFIAAAVPESPVNPDWMIPWWAAAVVVGGMASAVTALWFGYRGQVKKTETSQIQTITAMNDNKTVAVAATQSNTELKNSVETLTKSVDGLTGKVDQLLQRQM</sequence>
<evidence type="ECO:0000313" key="2">
    <source>
        <dbReference type="EMBL" id="KKK92839.1"/>
    </source>
</evidence>
<organism evidence="2">
    <name type="scientific">marine sediment metagenome</name>
    <dbReference type="NCBI Taxonomy" id="412755"/>
    <lineage>
        <taxon>unclassified sequences</taxon>
        <taxon>metagenomes</taxon>
        <taxon>ecological metagenomes</taxon>
    </lineage>
</organism>
<dbReference type="EMBL" id="LAZR01048036">
    <property type="protein sequence ID" value="KKK92839.1"/>
    <property type="molecule type" value="Genomic_DNA"/>
</dbReference>
<comment type="caution">
    <text evidence="2">The sequence shown here is derived from an EMBL/GenBank/DDBJ whole genome shotgun (WGS) entry which is preliminary data.</text>
</comment>
<accession>A0A0F9BQN3</accession>
<name>A0A0F9BQN3_9ZZZZ</name>
<keyword evidence="1" id="KW-0472">Membrane</keyword>
<evidence type="ECO:0000256" key="1">
    <source>
        <dbReference type="SAM" id="Phobius"/>
    </source>
</evidence>
<gene>
    <name evidence="2" type="ORF">LCGC14_2698900</name>
</gene>
<keyword evidence="1" id="KW-1133">Transmembrane helix</keyword>